<evidence type="ECO:0000313" key="2">
    <source>
        <dbReference type="EMBL" id="RCH55323.1"/>
    </source>
</evidence>
<proteinExistence type="predicted"/>
<protein>
    <submittedName>
        <fullName evidence="2">Uncharacterized protein</fullName>
    </submittedName>
</protein>
<evidence type="ECO:0000313" key="3">
    <source>
        <dbReference type="Proteomes" id="UP000253209"/>
    </source>
</evidence>
<organism evidence="2 3">
    <name type="scientific">Mucilaginibacter hurinus</name>
    <dbReference type="NCBI Taxonomy" id="2201324"/>
    <lineage>
        <taxon>Bacteria</taxon>
        <taxon>Pseudomonadati</taxon>
        <taxon>Bacteroidota</taxon>
        <taxon>Sphingobacteriia</taxon>
        <taxon>Sphingobacteriales</taxon>
        <taxon>Sphingobacteriaceae</taxon>
        <taxon>Mucilaginibacter</taxon>
    </lineage>
</organism>
<reference evidence="2 3" key="1">
    <citation type="submission" date="2018-05" db="EMBL/GenBank/DDBJ databases">
        <title>Mucilaginibacter hurinus sp. nov., isolated from briquette warehouse soil.</title>
        <authorList>
            <person name="Choi L."/>
        </authorList>
    </citation>
    <scope>NUCLEOTIDE SEQUENCE [LARGE SCALE GENOMIC DNA]</scope>
    <source>
        <strain evidence="2 3">ZR32</strain>
    </source>
</reference>
<sequence length="65" mass="6716">MKNKLILACTSAAIILASCGNGSPDSATDSESQGQAKTFERDTTAQSNAGSDTAKPYNDKPDANH</sequence>
<name>A0A367GRI6_9SPHI</name>
<feature type="compositionally biased region" description="Polar residues" evidence="1">
    <location>
        <begin position="20"/>
        <end position="36"/>
    </location>
</feature>
<dbReference type="AlphaFoldDB" id="A0A367GRI6"/>
<dbReference type="PROSITE" id="PS51257">
    <property type="entry name" value="PROKAR_LIPOPROTEIN"/>
    <property type="match status" value="1"/>
</dbReference>
<comment type="caution">
    <text evidence="2">The sequence shown here is derived from an EMBL/GenBank/DDBJ whole genome shotgun (WGS) entry which is preliminary data.</text>
</comment>
<dbReference type="RefSeq" id="WP_114004945.1">
    <property type="nucleotide sequence ID" value="NZ_QGDC01000004.1"/>
</dbReference>
<evidence type="ECO:0000256" key="1">
    <source>
        <dbReference type="SAM" id="MobiDB-lite"/>
    </source>
</evidence>
<dbReference type="EMBL" id="QGDC01000004">
    <property type="protein sequence ID" value="RCH55323.1"/>
    <property type="molecule type" value="Genomic_DNA"/>
</dbReference>
<feature type="region of interest" description="Disordered" evidence="1">
    <location>
        <begin position="20"/>
        <end position="65"/>
    </location>
</feature>
<keyword evidence="3" id="KW-1185">Reference proteome</keyword>
<gene>
    <name evidence="2" type="ORF">DJ568_09080</name>
</gene>
<dbReference type="Proteomes" id="UP000253209">
    <property type="component" value="Unassembled WGS sequence"/>
</dbReference>
<accession>A0A367GRI6</accession>